<keyword evidence="4 8" id="KW-1133">Transmembrane helix</keyword>
<evidence type="ECO:0000256" key="8">
    <source>
        <dbReference type="SAM" id="Phobius"/>
    </source>
</evidence>
<evidence type="ECO:0000256" key="4">
    <source>
        <dbReference type="ARBA" id="ARBA00022989"/>
    </source>
</evidence>
<organism evidence="11 12">
    <name type="scientific">Cladobotryum mycophilum</name>
    <dbReference type="NCBI Taxonomy" id="491253"/>
    <lineage>
        <taxon>Eukaryota</taxon>
        <taxon>Fungi</taxon>
        <taxon>Dikarya</taxon>
        <taxon>Ascomycota</taxon>
        <taxon>Pezizomycotina</taxon>
        <taxon>Sordariomycetes</taxon>
        <taxon>Hypocreomycetidae</taxon>
        <taxon>Hypocreales</taxon>
        <taxon>Hypocreaceae</taxon>
        <taxon>Cladobotryum</taxon>
    </lineage>
</organism>
<dbReference type="PANTHER" id="PTHR12223:SF28">
    <property type="entry name" value="LECTIN, MANNOSE BINDING 1 LIKE"/>
    <property type="match status" value="1"/>
</dbReference>
<dbReference type="PROSITE" id="PS51328">
    <property type="entry name" value="L_LECTIN_LIKE"/>
    <property type="match status" value="1"/>
</dbReference>
<keyword evidence="5 8" id="KW-0472">Membrane</keyword>
<evidence type="ECO:0000256" key="2">
    <source>
        <dbReference type="ARBA" id="ARBA00022692"/>
    </source>
</evidence>
<comment type="subcellular location">
    <subcellularLocation>
        <location evidence="1">Membrane</location>
        <topology evidence="1">Single-pass type I membrane protein</topology>
    </subcellularLocation>
</comment>
<evidence type="ECO:0000256" key="1">
    <source>
        <dbReference type="ARBA" id="ARBA00004479"/>
    </source>
</evidence>
<feature type="chain" id="PRO_5046970870" evidence="9">
    <location>
        <begin position="22"/>
        <end position="450"/>
    </location>
</feature>
<reference evidence="11 12" key="1">
    <citation type="submission" date="2024-01" db="EMBL/GenBank/DDBJ databases">
        <title>Complete genome of Cladobotryum mycophilum ATHUM6906.</title>
        <authorList>
            <person name="Christinaki A.C."/>
            <person name="Myridakis A.I."/>
            <person name="Kouvelis V.N."/>
        </authorList>
    </citation>
    <scope>NUCLEOTIDE SEQUENCE [LARGE SCALE GENOMIC DNA]</scope>
    <source>
        <strain evidence="11 12">ATHUM6906</strain>
    </source>
</reference>
<dbReference type="InterPro" id="IPR051136">
    <property type="entry name" value="Intracellular_Lectin-GPT"/>
</dbReference>
<feature type="domain" description="L-type lectin-like" evidence="10">
    <location>
        <begin position="22"/>
        <end position="240"/>
    </location>
</feature>
<dbReference type="CDD" id="cd06903">
    <property type="entry name" value="lectin_EMP46_EMP47"/>
    <property type="match status" value="1"/>
</dbReference>
<protein>
    <submittedName>
        <fullName evidence="11">Protein EMP47</fullName>
    </submittedName>
</protein>
<evidence type="ECO:0000256" key="6">
    <source>
        <dbReference type="SAM" id="Coils"/>
    </source>
</evidence>
<keyword evidence="12" id="KW-1185">Reference proteome</keyword>
<feature type="compositionally biased region" description="Low complexity" evidence="7">
    <location>
        <begin position="266"/>
        <end position="275"/>
    </location>
</feature>
<comment type="caution">
    <text evidence="11">The sequence shown here is derived from an EMBL/GenBank/DDBJ whole genome shotgun (WGS) entry which is preliminary data.</text>
</comment>
<dbReference type="Proteomes" id="UP001338125">
    <property type="component" value="Unassembled WGS sequence"/>
</dbReference>
<keyword evidence="2 8" id="KW-0812">Transmembrane</keyword>
<dbReference type="InterPro" id="IPR005052">
    <property type="entry name" value="Lectin_leg"/>
</dbReference>
<feature type="transmembrane region" description="Helical" evidence="8">
    <location>
        <begin position="421"/>
        <end position="439"/>
    </location>
</feature>
<evidence type="ECO:0000256" key="7">
    <source>
        <dbReference type="SAM" id="MobiDB-lite"/>
    </source>
</evidence>
<name>A0ABR0T0C2_9HYPO</name>
<feature type="region of interest" description="Disordered" evidence="7">
    <location>
        <begin position="241"/>
        <end position="260"/>
    </location>
</feature>
<evidence type="ECO:0000259" key="10">
    <source>
        <dbReference type="PROSITE" id="PS51328"/>
    </source>
</evidence>
<keyword evidence="3 9" id="KW-0732">Signal</keyword>
<dbReference type="EMBL" id="JAVFKD010000002">
    <property type="protein sequence ID" value="KAK5997461.1"/>
    <property type="molecule type" value="Genomic_DNA"/>
</dbReference>
<evidence type="ECO:0000256" key="3">
    <source>
        <dbReference type="ARBA" id="ARBA00022729"/>
    </source>
</evidence>
<feature type="compositionally biased region" description="Low complexity" evidence="7">
    <location>
        <begin position="283"/>
        <end position="292"/>
    </location>
</feature>
<dbReference type="Gene3D" id="2.60.120.200">
    <property type="match status" value="1"/>
</dbReference>
<evidence type="ECO:0000313" key="11">
    <source>
        <dbReference type="EMBL" id="KAK5997461.1"/>
    </source>
</evidence>
<dbReference type="Pfam" id="PF03388">
    <property type="entry name" value="Lectin_leg-like"/>
    <property type="match status" value="1"/>
</dbReference>
<sequence>MRSSLLPATLATLLAASLGQAQYLINELSFGYSGRLSSQENPGHIPNFAISGQPTLPELLSNKIVLTPVSPGNYRGAVWSEKTLLHQAWVADVDFRANGPERAGGILTIWLAHNGNKQVGASSVYKVGKFEGLALVVDTHGNTGGMLRGFLNDGTADYSQHHNVDQLAFGHCNFPYRNLGRPSQVKMRQTSDMFRVEIDGKLCFETNKINIPTGYNLGVTAATPDNPDSFEIFKVVVMSEGPKTNNDAPNNNNNYDNSKNDYHYRQQQSQKDNQGSGSGSNSGSGSSPGSNNDWENIDDEKADVFQTSKAQFQDLHNRLQVTNHQLSAVFRTANKHHQMDETRHTEIKNILKDFQSQLNKLNEVYELQRRIDKLENEIRGLRGELGQKIVDNERAFRGVLSNHHDSLSRKMVDTVPGHGKLISVIVGLNVLSVVGYIVYKRRKATPKKYL</sequence>
<evidence type="ECO:0000256" key="9">
    <source>
        <dbReference type="SAM" id="SignalP"/>
    </source>
</evidence>
<feature type="signal peptide" evidence="9">
    <location>
        <begin position="1"/>
        <end position="21"/>
    </location>
</feature>
<feature type="region of interest" description="Disordered" evidence="7">
    <location>
        <begin position="265"/>
        <end position="296"/>
    </location>
</feature>
<feature type="coiled-coil region" evidence="6">
    <location>
        <begin position="344"/>
        <end position="391"/>
    </location>
</feature>
<dbReference type="InterPro" id="IPR013320">
    <property type="entry name" value="ConA-like_dom_sf"/>
</dbReference>
<proteinExistence type="predicted"/>
<evidence type="ECO:0000313" key="12">
    <source>
        <dbReference type="Proteomes" id="UP001338125"/>
    </source>
</evidence>
<feature type="compositionally biased region" description="Low complexity" evidence="7">
    <location>
        <begin position="245"/>
        <end position="257"/>
    </location>
</feature>
<dbReference type="InterPro" id="IPR035661">
    <property type="entry name" value="EMP46/EMP47_N"/>
</dbReference>
<accession>A0ABR0T0C2</accession>
<evidence type="ECO:0000256" key="5">
    <source>
        <dbReference type="ARBA" id="ARBA00023136"/>
    </source>
</evidence>
<dbReference type="SUPFAM" id="SSF49899">
    <property type="entry name" value="Concanavalin A-like lectins/glucanases"/>
    <property type="match status" value="1"/>
</dbReference>
<keyword evidence="6" id="KW-0175">Coiled coil</keyword>
<gene>
    <name evidence="11" type="ORF">PT974_02822</name>
</gene>
<dbReference type="PANTHER" id="PTHR12223">
    <property type="entry name" value="VESICULAR MANNOSE-BINDING LECTIN"/>
    <property type="match status" value="1"/>
</dbReference>